<sequence>MSGLGYEQMVKLVKDNNRSKIFSDEFVICLMWKETNFEPGIANGRSTATGLMQLTKGAVDLVNKNSPAGIHFSHNEMTDAAKNIQCGTYYLDICKTKLAGVDKSFGTGAGYSKSICACETALKNDGTHPMVALQMIHR</sequence>
<dbReference type="InterPro" id="IPR023346">
    <property type="entry name" value="Lysozyme-like_dom_sf"/>
</dbReference>
<evidence type="ECO:0000313" key="2">
    <source>
        <dbReference type="EMBL" id="GLQ92147.1"/>
    </source>
</evidence>
<evidence type="ECO:0000313" key="3">
    <source>
        <dbReference type="Proteomes" id="UP001156670"/>
    </source>
</evidence>
<proteinExistence type="predicted"/>
<comment type="caution">
    <text evidence="2">The sequence shown here is derived from an EMBL/GenBank/DDBJ whole genome shotgun (WGS) entry which is preliminary data.</text>
</comment>
<gene>
    <name evidence="2" type="ORF">GCM10007901_10980</name>
</gene>
<reference evidence="3" key="1">
    <citation type="journal article" date="2019" name="Int. J. Syst. Evol. Microbiol.">
        <title>The Global Catalogue of Microorganisms (GCM) 10K type strain sequencing project: providing services to taxonomists for standard genome sequencing and annotation.</title>
        <authorList>
            <consortium name="The Broad Institute Genomics Platform"/>
            <consortium name="The Broad Institute Genome Sequencing Center for Infectious Disease"/>
            <person name="Wu L."/>
            <person name="Ma J."/>
        </authorList>
    </citation>
    <scope>NUCLEOTIDE SEQUENCE [LARGE SCALE GENOMIC DNA]</scope>
    <source>
        <strain evidence="3">NBRC 111980</strain>
    </source>
</reference>
<keyword evidence="3" id="KW-1185">Reference proteome</keyword>
<protein>
    <recommendedName>
        <fullName evidence="1">Transglycosylase SLT domain-containing protein</fullName>
    </recommendedName>
</protein>
<organism evidence="2 3">
    <name type="scientific">Dyella acidisoli</name>
    <dbReference type="NCBI Taxonomy" id="1867834"/>
    <lineage>
        <taxon>Bacteria</taxon>
        <taxon>Pseudomonadati</taxon>
        <taxon>Pseudomonadota</taxon>
        <taxon>Gammaproteobacteria</taxon>
        <taxon>Lysobacterales</taxon>
        <taxon>Rhodanobacteraceae</taxon>
        <taxon>Dyella</taxon>
    </lineage>
</organism>
<dbReference type="Pfam" id="PF01464">
    <property type="entry name" value="SLT"/>
    <property type="match status" value="1"/>
</dbReference>
<dbReference type="Proteomes" id="UP001156670">
    <property type="component" value="Unassembled WGS sequence"/>
</dbReference>
<name>A0ABQ5XMA4_9GAMM</name>
<evidence type="ECO:0000259" key="1">
    <source>
        <dbReference type="Pfam" id="PF01464"/>
    </source>
</evidence>
<accession>A0ABQ5XMA4</accession>
<dbReference type="RefSeq" id="WP_284319898.1">
    <property type="nucleotide sequence ID" value="NZ_BSOB01000010.1"/>
</dbReference>
<dbReference type="InterPro" id="IPR008258">
    <property type="entry name" value="Transglycosylase_SLT_dom_1"/>
</dbReference>
<feature type="domain" description="Transglycosylase SLT" evidence="1">
    <location>
        <begin position="23"/>
        <end position="111"/>
    </location>
</feature>
<dbReference type="SUPFAM" id="SSF53955">
    <property type="entry name" value="Lysozyme-like"/>
    <property type="match status" value="1"/>
</dbReference>
<dbReference type="Gene3D" id="1.10.530.10">
    <property type="match status" value="1"/>
</dbReference>
<dbReference type="EMBL" id="BSOB01000010">
    <property type="protein sequence ID" value="GLQ92147.1"/>
    <property type="molecule type" value="Genomic_DNA"/>
</dbReference>